<evidence type="ECO:0000313" key="3">
    <source>
        <dbReference type="Proteomes" id="UP000503482"/>
    </source>
</evidence>
<dbReference type="RefSeq" id="WP_128358313.1">
    <property type="nucleotide sequence ID" value="NZ_CP053840.1"/>
</dbReference>
<keyword evidence="1" id="KW-0472">Membrane</keyword>
<protein>
    <submittedName>
        <fullName evidence="2">Uncharacterized protein</fullName>
    </submittedName>
</protein>
<dbReference type="KEGG" id="avp:AVENP_0162"/>
<keyword evidence="3" id="KW-1185">Reference proteome</keyword>
<dbReference type="EMBL" id="CP053840">
    <property type="protein sequence ID" value="QKF65742.1"/>
    <property type="molecule type" value="Genomic_DNA"/>
</dbReference>
<proteinExistence type="predicted"/>
<organism evidence="2 3">
    <name type="scientific">Arcobacter venerupis</name>
    <dbReference type="NCBI Taxonomy" id="1054033"/>
    <lineage>
        <taxon>Bacteria</taxon>
        <taxon>Pseudomonadati</taxon>
        <taxon>Campylobacterota</taxon>
        <taxon>Epsilonproteobacteria</taxon>
        <taxon>Campylobacterales</taxon>
        <taxon>Arcobacteraceae</taxon>
        <taxon>Arcobacter</taxon>
    </lineage>
</organism>
<keyword evidence="1" id="KW-1133">Transmembrane helix</keyword>
<dbReference type="AlphaFoldDB" id="A0AAE7B8L9"/>
<keyword evidence="1" id="KW-0812">Transmembrane</keyword>
<reference evidence="2 3" key="1">
    <citation type="submission" date="2020-05" db="EMBL/GenBank/DDBJ databases">
        <title>Complete genome sequencing of Campylobacter and Arcobacter type strains.</title>
        <authorList>
            <person name="Miller W.G."/>
            <person name="Yee E."/>
        </authorList>
    </citation>
    <scope>NUCLEOTIDE SEQUENCE [LARGE SCALE GENOMIC DNA]</scope>
    <source>
        <strain evidence="2 3">LMG 26156</strain>
    </source>
</reference>
<feature type="transmembrane region" description="Helical" evidence="1">
    <location>
        <begin position="177"/>
        <end position="198"/>
    </location>
</feature>
<evidence type="ECO:0000256" key="1">
    <source>
        <dbReference type="SAM" id="Phobius"/>
    </source>
</evidence>
<gene>
    <name evidence="2" type="ORF">AVENP_0162</name>
</gene>
<name>A0AAE7B8L9_9BACT</name>
<dbReference type="Proteomes" id="UP000503482">
    <property type="component" value="Chromosome"/>
</dbReference>
<accession>A0AAE7B8L9</accession>
<sequence length="251" mass="29287">MVRLVITDFASKDLNEIFYLNDEFASEQNMFTYNSFKKYSVFLSKYETNEEIYSLNLLSKKHLGRNQFLIHIAENEYVILFNHKTVYSAKINQNFITDDMIKSILITKHIAMLSSGGAIENIYYVINSKYKSAVENILRQNTKNEKNEVVAKSLGEINDLVKPLNELDTFKSHSIKMFYSIFILGFVFWTVFFGLDLLTSKLFEQQSLDNLNNEIRIEGQLAKRQEMLLKKSEKDYVDLTQCISNKNEALK</sequence>
<evidence type="ECO:0000313" key="2">
    <source>
        <dbReference type="EMBL" id="QKF65742.1"/>
    </source>
</evidence>